<sequence>MPDNKGVGWRKKIQSKPKELQPLKIGTEETVTVEEASDRRRHHGWRKTIQGSRPATPVGVPATPTVEDTDEARAERIEAATPRRDSKPKLNRYTSLFSSFKDTLKGPDFSEPWNDERPELEPYVDPELAIQAVRSHMVSYSMKPIPIDHNSALFRIFEAYHKLRAENEHLEAAIESTGQELDSVKERWAREERRYAEEIHRLELLIAQGVSGVAGVLHARQGSVVDRKRMHRKTISNDRGTTWQAFLTQEQVDDEIKLRSQRVLLHRPTSPSGKMAALSRQFTGKASADLRVGTPPGEDKTLSRKVQSELNLAKLSRMDTIPSVTDSSFTSGFSGGPGDPLPDELSTLSPERIATTIECDAFVALRELGALVARRRGLNIDSFVHELMGLFSGADSDAKTGYHEETDLAQETAEEVLSVQGSYVNEVTPKRILRRFQSQPQLASDQNRRRHFSFEPGEDHLQALREEMNPFEPIQPCNQPYDLVSSTSSSAQGTNTKSSCKVATPPYQALSPGAHCSKIPSPVALYGSPRRESSVSSLQSTLTRSNDGRHNSQSSIVTAFREHQGGTLFPGSSSRSSSFNNLRNSEASPSPKDRPSSIRVRNSVASLAAIRATEQANIVARSGSSSPGKCGAKVSVTESQTTRRVGQLQSENSCPNRSDGGGSR</sequence>
<feature type="region of interest" description="Disordered" evidence="2">
    <location>
        <begin position="565"/>
        <end position="598"/>
    </location>
</feature>
<dbReference type="OrthoDB" id="5430717at2759"/>
<accession>A0A9P4GY47</accession>
<reference evidence="3" key="1">
    <citation type="journal article" date="2020" name="Stud. Mycol.">
        <title>101 Dothideomycetes genomes: a test case for predicting lifestyles and emergence of pathogens.</title>
        <authorList>
            <person name="Haridas S."/>
            <person name="Albert R."/>
            <person name="Binder M."/>
            <person name="Bloem J."/>
            <person name="Labutti K."/>
            <person name="Salamov A."/>
            <person name="Andreopoulos B."/>
            <person name="Baker S."/>
            <person name="Barry K."/>
            <person name="Bills G."/>
            <person name="Bluhm B."/>
            <person name="Cannon C."/>
            <person name="Castanera R."/>
            <person name="Culley D."/>
            <person name="Daum C."/>
            <person name="Ezra D."/>
            <person name="Gonzalez J."/>
            <person name="Henrissat B."/>
            <person name="Kuo A."/>
            <person name="Liang C."/>
            <person name="Lipzen A."/>
            <person name="Lutzoni F."/>
            <person name="Magnuson J."/>
            <person name="Mondo S."/>
            <person name="Nolan M."/>
            <person name="Ohm R."/>
            <person name="Pangilinan J."/>
            <person name="Park H.-J."/>
            <person name="Ramirez L."/>
            <person name="Alfaro M."/>
            <person name="Sun H."/>
            <person name="Tritt A."/>
            <person name="Yoshinaga Y."/>
            <person name="Zwiers L.-H."/>
            <person name="Turgeon B."/>
            <person name="Goodwin S."/>
            <person name="Spatafora J."/>
            <person name="Crous P."/>
            <person name="Grigoriev I."/>
        </authorList>
    </citation>
    <scope>NUCLEOTIDE SEQUENCE</scope>
    <source>
        <strain evidence="3">CBS 110217</strain>
    </source>
</reference>
<feature type="compositionally biased region" description="Low complexity" evidence="2">
    <location>
        <begin position="54"/>
        <end position="66"/>
    </location>
</feature>
<proteinExistence type="predicted"/>
<feature type="region of interest" description="Disordered" evidence="2">
    <location>
        <begin position="326"/>
        <end position="345"/>
    </location>
</feature>
<feature type="region of interest" description="Disordered" evidence="2">
    <location>
        <begin position="471"/>
        <end position="500"/>
    </location>
</feature>
<feature type="compositionally biased region" description="Polar residues" evidence="2">
    <location>
        <begin position="636"/>
        <end position="656"/>
    </location>
</feature>
<evidence type="ECO:0000313" key="3">
    <source>
        <dbReference type="EMBL" id="KAF2025048.1"/>
    </source>
</evidence>
<feature type="compositionally biased region" description="Polar residues" evidence="2">
    <location>
        <begin position="484"/>
        <end position="500"/>
    </location>
</feature>
<comment type="caution">
    <text evidence="3">The sequence shown here is derived from an EMBL/GenBank/DDBJ whole genome shotgun (WGS) entry which is preliminary data.</text>
</comment>
<feature type="coiled-coil region" evidence="1">
    <location>
        <begin position="160"/>
        <end position="187"/>
    </location>
</feature>
<dbReference type="Proteomes" id="UP000799777">
    <property type="component" value="Unassembled WGS sequence"/>
</dbReference>
<feature type="region of interest" description="Disordered" evidence="2">
    <location>
        <begin position="619"/>
        <end position="664"/>
    </location>
</feature>
<evidence type="ECO:0000313" key="4">
    <source>
        <dbReference type="Proteomes" id="UP000799777"/>
    </source>
</evidence>
<gene>
    <name evidence="3" type="ORF">EK21DRAFT_77318</name>
</gene>
<dbReference type="EMBL" id="ML978276">
    <property type="protein sequence ID" value="KAF2025048.1"/>
    <property type="molecule type" value="Genomic_DNA"/>
</dbReference>
<feature type="region of interest" description="Disordered" evidence="2">
    <location>
        <begin position="525"/>
        <end position="553"/>
    </location>
</feature>
<name>A0A9P4GY47_9PLEO</name>
<feature type="compositionally biased region" description="Polar residues" evidence="2">
    <location>
        <begin position="534"/>
        <end position="553"/>
    </location>
</feature>
<keyword evidence="4" id="KW-1185">Reference proteome</keyword>
<feature type="region of interest" description="Disordered" evidence="2">
    <location>
        <begin position="1"/>
        <end position="68"/>
    </location>
</feature>
<organism evidence="3 4">
    <name type="scientific">Setomelanomma holmii</name>
    <dbReference type="NCBI Taxonomy" id="210430"/>
    <lineage>
        <taxon>Eukaryota</taxon>
        <taxon>Fungi</taxon>
        <taxon>Dikarya</taxon>
        <taxon>Ascomycota</taxon>
        <taxon>Pezizomycotina</taxon>
        <taxon>Dothideomycetes</taxon>
        <taxon>Pleosporomycetidae</taxon>
        <taxon>Pleosporales</taxon>
        <taxon>Pleosporineae</taxon>
        <taxon>Phaeosphaeriaceae</taxon>
        <taxon>Setomelanomma</taxon>
    </lineage>
</organism>
<dbReference type="AlphaFoldDB" id="A0A9P4GY47"/>
<protein>
    <submittedName>
        <fullName evidence="3">Uncharacterized protein</fullName>
    </submittedName>
</protein>
<feature type="compositionally biased region" description="Low complexity" evidence="2">
    <location>
        <begin position="572"/>
        <end position="585"/>
    </location>
</feature>
<evidence type="ECO:0000256" key="2">
    <source>
        <dbReference type="SAM" id="MobiDB-lite"/>
    </source>
</evidence>
<keyword evidence="1" id="KW-0175">Coiled coil</keyword>
<evidence type="ECO:0000256" key="1">
    <source>
        <dbReference type="SAM" id="Coils"/>
    </source>
</evidence>